<dbReference type="PANTHER" id="PTHR33221">
    <property type="entry name" value="WINGED HELIX-TURN-HELIX TRANSCRIPTIONAL REGULATOR, RRF2 FAMILY"/>
    <property type="match status" value="1"/>
</dbReference>
<dbReference type="Gene3D" id="1.10.10.10">
    <property type="entry name" value="Winged helix-like DNA-binding domain superfamily/Winged helix DNA-binding domain"/>
    <property type="match status" value="1"/>
</dbReference>
<dbReference type="InterPro" id="IPR036390">
    <property type="entry name" value="WH_DNA-bd_sf"/>
</dbReference>
<evidence type="ECO:0000313" key="1">
    <source>
        <dbReference type="EMBL" id="MBJ6749523.1"/>
    </source>
</evidence>
<name>A0ABS0YB41_9BACT</name>
<dbReference type="SUPFAM" id="SSF46785">
    <property type="entry name" value="Winged helix' DNA-binding domain"/>
    <property type="match status" value="1"/>
</dbReference>
<dbReference type="PANTHER" id="PTHR33221:SF15">
    <property type="entry name" value="HTH-TYPE TRANSCRIPTIONAL REGULATOR YWGB-RELATED"/>
    <property type="match status" value="1"/>
</dbReference>
<proteinExistence type="predicted"/>
<keyword evidence="2" id="KW-1185">Reference proteome</keyword>
<dbReference type="RefSeq" id="WP_199388058.1">
    <property type="nucleotide sequence ID" value="NZ_JAEMHL010000002.1"/>
</dbReference>
<sequence>MKLNKASLFALISVLELASEPERQLSTADIADKYGISSHHLAKVMRNLVHEGVVQAMRGVGGGYRFAGNVNRTTLLDIIKLFETMESDLDMPHWNKAADPVVEELQAITNEIDTVTRAILDTITLATALKNTRLRAELAAQKEAPKG</sequence>
<dbReference type="InterPro" id="IPR030489">
    <property type="entry name" value="TR_Rrf2-type_CS"/>
</dbReference>
<dbReference type="NCBIfam" id="TIGR00738">
    <property type="entry name" value="rrf2_super"/>
    <property type="match status" value="1"/>
</dbReference>
<reference evidence="1 2" key="1">
    <citation type="submission" date="2020-12" db="EMBL/GenBank/DDBJ databases">
        <title>Geomonas sp. Red421, isolated from paddy soil.</title>
        <authorList>
            <person name="Xu Z."/>
            <person name="Zhang Z."/>
            <person name="Masuda Y."/>
            <person name="Itoh H."/>
            <person name="Senoo K."/>
        </authorList>
    </citation>
    <scope>NUCLEOTIDE SEQUENCE [LARGE SCALE GENOMIC DNA]</scope>
    <source>
        <strain evidence="1 2">Red421</strain>
    </source>
</reference>
<dbReference type="EMBL" id="JAEMHL010000002">
    <property type="protein sequence ID" value="MBJ6749523.1"/>
    <property type="molecule type" value="Genomic_DNA"/>
</dbReference>
<gene>
    <name evidence="1" type="ORF">JFN91_04800</name>
</gene>
<organism evidence="1 2">
    <name type="scientific">Geomonas anaerohicana</name>
    <dbReference type="NCBI Taxonomy" id="2798583"/>
    <lineage>
        <taxon>Bacteria</taxon>
        <taxon>Pseudomonadati</taxon>
        <taxon>Thermodesulfobacteriota</taxon>
        <taxon>Desulfuromonadia</taxon>
        <taxon>Geobacterales</taxon>
        <taxon>Geobacteraceae</taxon>
        <taxon>Geomonas</taxon>
    </lineage>
</organism>
<dbReference type="InterPro" id="IPR000944">
    <property type="entry name" value="Tscrpt_reg_Rrf2"/>
</dbReference>
<accession>A0ABS0YB41</accession>
<comment type="caution">
    <text evidence="1">The sequence shown here is derived from an EMBL/GenBank/DDBJ whole genome shotgun (WGS) entry which is preliminary data.</text>
</comment>
<dbReference type="Proteomes" id="UP000614714">
    <property type="component" value="Unassembled WGS sequence"/>
</dbReference>
<dbReference type="PROSITE" id="PS51197">
    <property type="entry name" value="HTH_RRF2_2"/>
    <property type="match status" value="1"/>
</dbReference>
<dbReference type="PROSITE" id="PS01332">
    <property type="entry name" value="HTH_RRF2_1"/>
    <property type="match status" value="1"/>
</dbReference>
<dbReference type="Pfam" id="PF02082">
    <property type="entry name" value="Rrf2"/>
    <property type="match status" value="1"/>
</dbReference>
<protein>
    <submittedName>
        <fullName evidence="1">Rrf2 family transcriptional regulator</fullName>
    </submittedName>
</protein>
<evidence type="ECO:0000313" key="2">
    <source>
        <dbReference type="Proteomes" id="UP000614714"/>
    </source>
</evidence>
<dbReference type="InterPro" id="IPR036388">
    <property type="entry name" value="WH-like_DNA-bd_sf"/>
</dbReference>